<dbReference type="EMBL" id="FRDJ01000005">
    <property type="protein sequence ID" value="SHN61082.1"/>
    <property type="molecule type" value="Genomic_DNA"/>
</dbReference>
<dbReference type="STRING" id="1121883.SAMN02745226_01172"/>
<dbReference type="Proteomes" id="UP000184207">
    <property type="component" value="Unassembled WGS sequence"/>
</dbReference>
<evidence type="ECO:0000313" key="1">
    <source>
        <dbReference type="EMBL" id="SHN61082.1"/>
    </source>
</evidence>
<protein>
    <recommendedName>
        <fullName evidence="3">FAD:protein FMN transferase</fullName>
    </recommendedName>
</protein>
<evidence type="ECO:0000313" key="2">
    <source>
        <dbReference type="Proteomes" id="UP000184207"/>
    </source>
</evidence>
<evidence type="ECO:0008006" key="3">
    <source>
        <dbReference type="Google" id="ProtNLM"/>
    </source>
</evidence>
<dbReference type="RefSeq" id="WP_372589801.1">
    <property type="nucleotide sequence ID" value="NZ_FRDJ01000005.1"/>
</dbReference>
<dbReference type="AlphaFoldDB" id="A0A1M7SRJ3"/>
<dbReference type="InterPro" id="IPR003374">
    <property type="entry name" value="ApbE-like_sf"/>
</dbReference>
<organism evidence="1 2">
    <name type="scientific">Fervidobacterium gondwanense DSM 13020</name>
    <dbReference type="NCBI Taxonomy" id="1121883"/>
    <lineage>
        <taxon>Bacteria</taxon>
        <taxon>Thermotogati</taxon>
        <taxon>Thermotogota</taxon>
        <taxon>Thermotogae</taxon>
        <taxon>Thermotogales</taxon>
        <taxon>Fervidobacteriaceae</taxon>
        <taxon>Fervidobacterium</taxon>
    </lineage>
</organism>
<name>A0A1M7SRJ3_FERGO</name>
<keyword evidence="2" id="KW-1185">Reference proteome</keyword>
<sequence length="251" mass="28073">MESGKKIPVTKRFYRDFYSDRLEMFYVKYKFTDLCIRVDKFEKSMLGTVYDLVKTNYEALESYINIHKEFYASLVPVECLERVPDIVLMMDNASKLADVGPMASVAGAFADIVGNHLVENYRCEEVVVENGGDIYIRSKKPVKIGIFANFNSEFNKLLIVLPSGSWGVCTSSGKIGHSRSFGSTDATCVIAKTSVIADAFATRYGNIVHSSLDFEKLEMMVKEDIEKENILGAISIVNSKLFAIGNIQFSV</sequence>
<proteinExistence type="predicted"/>
<accession>A0A1M7SRJ3</accession>
<dbReference type="Gene3D" id="3.10.520.10">
    <property type="entry name" value="ApbE-like domains"/>
    <property type="match status" value="1"/>
</dbReference>
<reference evidence="2" key="1">
    <citation type="submission" date="2016-12" db="EMBL/GenBank/DDBJ databases">
        <authorList>
            <person name="Varghese N."/>
            <person name="Submissions S."/>
        </authorList>
    </citation>
    <scope>NUCLEOTIDE SEQUENCE [LARGE SCALE GENOMIC DNA]</scope>
    <source>
        <strain evidence="2">DSM 13020</strain>
    </source>
</reference>
<gene>
    <name evidence="1" type="ORF">SAMN02745226_01172</name>
</gene>
<dbReference type="SUPFAM" id="SSF143631">
    <property type="entry name" value="ApbE-like"/>
    <property type="match status" value="1"/>
</dbReference>